<evidence type="ECO:0000256" key="3">
    <source>
        <dbReference type="ARBA" id="ARBA00022692"/>
    </source>
</evidence>
<evidence type="ECO:0000256" key="6">
    <source>
        <dbReference type="ARBA" id="ARBA00023170"/>
    </source>
</evidence>
<evidence type="ECO:0000256" key="4">
    <source>
        <dbReference type="ARBA" id="ARBA00022989"/>
    </source>
</evidence>
<gene>
    <name evidence="9" type="ORF">Bhyg_06288</name>
</gene>
<keyword evidence="2" id="KW-1003">Cell membrane</keyword>
<dbReference type="InterPro" id="IPR052192">
    <property type="entry name" value="Insect_Ionotropic_Sensory_Rcpt"/>
</dbReference>
<protein>
    <submittedName>
        <fullName evidence="9">Uncharacterized protein</fullName>
    </submittedName>
</protein>
<sequence length="327" mass="37809">MNLHPQYSSFDIISEQTNYAQYKEDVTSRSVIYLYPHDTGNYILIVRRRFKSETKYDLIFKSPLILVWAPVAAIVAIVRFIFNKIWRTDKNLADISFETFGLSLGLSFGDIISTAAENFLLWCFCLGTMLSGMLLSSEMFQGFTIRHDYLIISNLGDLETSGLVVYVPIFNEPVERSHEITDVIQSGNTENAYAIEENKFNFFFSNDKDTWHVVERFGFHHLSYKLRHYWHLENRMNTLLQRCVEHGIVKYLKKKNKRLLTGIKSGRETTDKQVISPNVQPLSFSDMTNSFLLGALGLLLSAVTFIAELMYFAICYAISYSKRKLKK</sequence>
<evidence type="ECO:0000256" key="7">
    <source>
        <dbReference type="ARBA" id="ARBA00023180"/>
    </source>
</evidence>
<dbReference type="GO" id="GO:0005886">
    <property type="term" value="C:plasma membrane"/>
    <property type="evidence" value="ECO:0007669"/>
    <property type="project" value="UniProtKB-SubCell"/>
</dbReference>
<evidence type="ECO:0000313" key="9">
    <source>
        <dbReference type="EMBL" id="KAJ6641351.1"/>
    </source>
</evidence>
<keyword evidence="7" id="KW-0325">Glycoprotein</keyword>
<evidence type="ECO:0000256" key="2">
    <source>
        <dbReference type="ARBA" id="ARBA00022475"/>
    </source>
</evidence>
<dbReference type="Proteomes" id="UP001151699">
    <property type="component" value="Chromosome B"/>
</dbReference>
<feature type="transmembrane region" description="Helical" evidence="8">
    <location>
        <begin position="58"/>
        <end position="82"/>
    </location>
</feature>
<comment type="subcellular location">
    <subcellularLocation>
        <location evidence="1">Cell membrane</location>
        <topology evidence="1">Multi-pass membrane protein</topology>
    </subcellularLocation>
</comment>
<evidence type="ECO:0000256" key="5">
    <source>
        <dbReference type="ARBA" id="ARBA00023136"/>
    </source>
</evidence>
<keyword evidence="4 8" id="KW-1133">Transmembrane helix</keyword>
<dbReference type="OrthoDB" id="8195814at2759"/>
<dbReference type="PANTHER" id="PTHR42643">
    <property type="entry name" value="IONOTROPIC RECEPTOR 20A-RELATED"/>
    <property type="match status" value="1"/>
</dbReference>
<keyword evidence="5 8" id="KW-0472">Membrane</keyword>
<evidence type="ECO:0000313" key="10">
    <source>
        <dbReference type="Proteomes" id="UP001151699"/>
    </source>
</evidence>
<feature type="transmembrane region" description="Helical" evidence="8">
    <location>
        <begin position="291"/>
        <end position="318"/>
    </location>
</feature>
<keyword evidence="10" id="KW-1185">Reference proteome</keyword>
<dbReference type="AlphaFoldDB" id="A0A9Q0N1C4"/>
<comment type="caution">
    <text evidence="9">The sequence shown here is derived from an EMBL/GenBank/DDBJ whole genome shotgun (WGS) entry which is preliminary data.</text>
</comment>
<reference evidence="9" key="1">
    <citation type="submission" date="2022-07" db="EMBL/GenBank/DDBJ databases">
        <authorList>
            <person name="Trinca V."/>
            <person name="Uliana J.V.C."/>
            <person name="Torres T.T."/>
            <person name="Ward R.J."/>
            <person name="Monesi N."/>
        </authorList>
    </citation>
    <scope>NUCLEOTIDE SEQUENCE</scope>
    <source>
        <strain evidence="9">HSMRA1968</strain>
        <tissue evidence="9">Whole embryos</tissue>
    </source>
</reference>
<name>A0A9Q0N1C4_9DIPT</name>
<accession>A0A9Q0N1C4</accession>
<feature type="transmembrane region" description="Helical" evidence="8">
    <location>
        <begin position="119"/>
        <end position="137"/>
    </location>
</feature>
<keyword evidence="3 8" id="KW-0812">Transmembrane</keyword>
<evidence type="ECO:0000256" key="1">
    <source>
        <dbReference type="ARBA" id="ARBA00004651"/>
    </source>
</evidence>
<dbReference type="PANTHER" id="PTHR42643:SF24">
    <property type="entry name" value="IONOTROPIC RECEPTOR 60A"/>
    <property type="match status" value="1"/>
</dbReference>
<keyword evidence="6" id="KW-0675">Receptor</keyword>
<dbReference type="EMBL" id="WJQU01000002">
    <property type="protein sequence ID" value="KAJ6641351.1"/>
    <property type="molecule type" value="Genomic_DNA"/>
</dbReference>
<organism evidence="9 10">
    <name type="scientific">Pseudolycoriella hygida</name>
    <dbReference type="NCBI Taxonomy" id="35572"/>
    <lineage>
        <taxon>Eukaryota</taxon>
        <taxon>Metazoa</taxon>
        <taxon>Ecdysozoa</taxon>
        <taxon>Arthropoda</taxon>
        <taxon>Hexapoda</taxon>
        <taxon>Insecta</taxon>
        <taxon>Pterygota</taxon>
        <taxon>Neoptera</taxon>
        <taxon>Endopterygota</taxon>
        <taxon>Diptera</taxon>
        <taxon>Nematocera</taxon>
        <taxon>Sciaroidea</taxon>
        <taxon>Sciaridae</taxon>
        <taxon>Pseudolycoriella</taxon>
    </lineage>
</organism>
<evidence type="ECO:0000256" key="8">
    <source>
        <dbReference type="SAM" id="Phobius"/>
    </source>
</evidence>
<proteinExistence type="predicted"/>